<keyword evidence="3 5" id="KW-0863">Zinc-finger</keyword>
<dbReference type="Pfam" id="PF12874">
    <property type="entry name" value="zf-met"/>
    <property type="match status" value="2"/>
</dbReference>
<evidence type="ECO:0000256" key="2">
    <source>
        <dbReference type="ARBA" id="ARBA00022737"/>
    </source>
</evidence>
<evidence type="ECO:0000256" key="4">
    <source>
        <dbReference type="ARBA" id="ARBA00022833"/>
    </source>
</evidence>
<keyword evidence="1" id="KW-0479">Metal-binding</keyword>
<keyword evidence="8" id="KW-1185">Reference proteome</keyword>
<dbReference type="SUPFAM" id="SSF57667">
    <property type="entry name" value="beta-beta-alpha zinc fingers"/>
    <property type="match status" value="2"/>
</dbReference>
<keyword evidence="2" id="KW-0677">Repeat</keyword>
<dbReference type="GO" id="GO:0000981">
    <property type="term" value="F:DNA-binding transcription factor activity, RNA polymerase II-specific"/>
    <property type="evidence" value="ECO:0007669"/>
    <property type="project" value="TreeGrafter"/>
</dbReference>
<dbReference type="Pfam" id="PF00096">
    <property type="entry name" value="zf-C2H2"/>
    <property type="match status" value="1"/>
</dbReference>
<feature type="domain" description="C2H2-type" evidence="6">
    <location>
        <begin position="243"/>
        <end position="271"/>
    </location>
</feature>
<organism evidence="7 8">
    <name type="scientific">Leptidea sinapis</name>
    <dbReference type="NCBI Taxonomy" id="189913"/>
    <lineage>
        <taxon>Eukaryota</taxon>
        <taxon>Metazoa</taxon>
        <taxon>Ecdysozoa</taxon>
        <taxon>Arthropoda</taxon>
        <taxon>Hexapoda</taxon>
        <taxon>Insecta</taxon>
        <taxon>Pterygota</taxon>
        <taxon>Neoptera</taxon>
        <taxon>Endopterygota</taxon>
        <taxon>Lepidoptera</taxon>
        <taxon>Glossata</taxon>
        <taxon>Ditrysia</taxon>
        <taxon>Papilionoidea</taxon>
        <taxon>Pieridae</taxon>
        <taxon>Dismorphiinae</taxon>
        <taxon>Leptidea</taxon>
    </lineage>
</organism>
<accession>A0A5E4R335</accession>
<dbReference type="AlphaFoldDB" id="A0A5E4R335"/>
<dbReference type="InterPro" id="IPR036236">
    <property type="entry name" value="Znf_C2H2_sf"/>
</dbReference>
<evidence type="ECO:0000259" key="6">
    <source>
        <dbReference type="PROSITE" id="PS50157"/>
    </source>
</evidence>
<dbReference type="PANTHER" id="PTHR24409:SF295">
    <property type="entry name" value="AZ2-RELATED"/>
    <property type="match status" value="1"/>
</dbReference>
<dbReference type="PROSITE" id="PS00028">
    <property type="entry name" value="ZINC_FINGER_C2H2_1"/>
    <property type="match status" value="5"/>
</dbReference>
<name>A0A5E4R335_9NEOP</name>
<evidence type="ECO:0000256" key="3">
    <source>
        <dbReference type="ARBA" id="ARBA00022771"/>
    </source>
</evidence>
<keyword evidence="4" id="KW-0862">Zinc</keyword>
<evidence type="ECO:0000313" key="8">
    <source>
        <dbReference type="Proteomes" id="UP000324832"/>
    </source>
</evidence>
<dbReference type="Gene3D" id="3.30.160.60">
    <property type="entry name" value="Classic Zinc Finger"/>
    <property type="match status" value="4"/>
</dbReference>
<dbReference type="Proteomes" id="UP000324832">
    <property type="component" value="Unassembled WGS sequence"/>
</dbReference>
<dbReference type="GO" id="GO:0005634">
    <property type="term" value="C:nucleus"/>
    <property type="evidence" value="ECO:0007669"/>
    <property type="project" value="TreeGrafter"/>
</dbReference>
<feature type="domain" description="C2H2-type" evidence="6">
    <location>
        <begin position="149"/>
        <end position="172"/>
    </location>
</feature>
<dbReference type="PROSITE" id="PS50157">
    <property type="entry name" value="ZINC_FINGER_C2H2_2"/>
    <property type="match status" value="5"/>
</dbReference>
<feature type="domain" description="C2H2-type" evidence="6">
    <location>
        <begin position="57"/>
        <end position="79"/>
    </location>
</feature>
<reference evidence="7 8" key="1">
    <citation type="submission" date="2017-07" db="EMBL/GenBank/DDBJ databases">
        <authorList>
            <person name="Talla V."/>
            <person name="Backstrom N."/>
        </authorList>
    </citation>
    <scope>NUCLEOTIDE SEQUENCE [LARGE SCALE GENOMIC DNA]</scope>
</reference>
<gene>
    <name evidence="7" type="ORF">LSINAPIS_LOCUS13781</name>
</gene>
<dbReference type="PANTHER" id="PTHR24409">
    <property type="entry name" value="ZINC FINGER PROTEIN 142"/>
    <property type="match status" value="1"/>
</dbReference>
<proteinExistence type="predicted"/>
<dbReference type="GO" id="GO:0000977">
    <property type="term" value="F:RNA polymerase II transcription regulatory region sequence-specific DNA binding"/>
    <property type="evidence" value="ECO:0007669"/>
    <property type="project" value="TreeGrafter"/>
</dbReference>
<protein>
    <recommendedName>
        <fullName evidence="6">C2H2-type domain-containing protein</fullName>
    </recommendedName>
</protein>
<sequence length="289" mass="34205">MFLKTEILNDIKEEPNETTELYEVDVKIEDDLVIEDEVLQKVIQEYNHLYYEPNADFVCFFCHKHFQSRNDVLQHNLTHVTISSKKLIYFFCHYCPKYFNEKFSLVEHIMIKHTSKRSKKLGTCKICKKEFKHIYLSDHMRTVHHQGQVQCDVCNKVFGCKKYMKNHKKNVHNVKCKLENGMVEPVECTLCLKKFKSKDALKTHMRHCHSTSTSCKVCGSILKCHAYLKAHMNRVHYNDGKQHCCDICGKSFRSPRYLKVHKKNAHSLKAKIKFERPKFKEDKNVLSEL</sequence>
<evidence type="ECO:0000256" key="1">
    <source>
        <dbReference type="ARBA" id="ARBA00022723"/>
    </source>
</evidence>
<evidence type="ECO:0000313" key="7">
    <source>
        <dbReference type="EMBL" id="VVD03888.1"/>
    </source>
</evidence>
<evidence type="ECO:0000256" key="5">
    <source>
        <dbReference type="PROSITE-ProRule" id="PRU00042"/>
    </source>
</evidence>
<feature type="domain" description="C2H2-type" evidence="6">
    <location>
        <begin position="90"/>
        <end position="118"/>
    </location>
</feature>
<dbReference type="EMBL" id="FZQP02006814">
    <property type="protein sequence ID" value="VVD03888.1"/>
    <property type="molecule type" value="Genomic_DNA"/>
</dbReference>
<feature type="domain" description="C2H2-type" evidence="6">
    <location>
        <begin position="186"/>
        <end position="214"/>
    </location>
</feature>
<dbReference type="InterPro" id="IPR013087">
    <property type="entry name" value="Znf_C2H2_type"/>
</dbReference>
<dbReference type="SMART" id="SM00355">
    <property type="entry name" value="ZnF_C2H2"/>
    <property type="match status" value="7"/>
</dbReference>
<dbReference type="GO" id="GO:0008270">
    <property type="term" value="F:zinc ion binding"/>
    <property type="evidence" value="ECO:0007669"/>
    <property type="project" value="UniProtKB-KW"/>
</dbReference>